<sequence>MEEVLGFVGGIHGGRWSGVEVGKVSASVATCVLREASVGKKVNKAGKRPRRGVSEVNKGAGKQEVGVDNGQFLDFSKLEEIEGWDVDGFGVGEEEKESKSTARGTTKRSPRRKDSEKQAKAPVFYRDSLKSYMSEIRRVDILKRSEEVDLARKIQACVKLEDCKAKLQVSLGRNPTFREWALDSKLDVKELNGIIISGTSAKQALVSANLRLVHSVVNKFSRSHGLKDASQRQDLMQEGVFGLMRAAEKYDADKGFRFSTYATYWVMSFTSRAMQTIDRPVKVPTRVMDSYMKMKKLHKEYVKAHRSQPSEEELAKLVGVTAPKLRMIIESVNQRTISTDLHVSGEGDGATIGDLLEDDSDIDENLVEDMFRKDFDRALKKYLNPRERAAIRLRYGLDDGGERTLKQISKVLKVSAERTRQIIFGAIVKLRNQNLLSDLREYVPDVQDVHPEI</sequence>
<dbReference type="CDD" id="cd06171">
    <property type="entry name" value="Sigma70_r4"/>
    <property type="match status" value="1"/>
</dbReference>
<keyword evidence="4" id="KW-0238">DNA-binding</keyword>
<organism evidence="8">
    <name type="scientific">Rhodosorus marinus</name>
    <dbReference type="NCBI Taxonomy" id="101924"/>
    <lineage>
        <taxon>Eukaryota</taxon>
        <taxon>Rhodophyta</taxon>
        <taxon>Stylonematophyceae</taxon>
        <taxon>Stylonematales</taxon>
        <taxon>Stylonemataceae</taxon>
        <taxon>Rhodosorus</taxon>
    </lineage>
</organism>
<dbReference type="SUPFAM" id="SSF88659">
    <property type="entry name" value="Sigma3 and sigma4 domains of RNA polymerase sigma factors"/>
    <property type="match status" value="2"/>
</dbReference>
<keyword evidence="5" id="KW-0804">Transcription</keyword>
<dbReference type="InterPro" id="IPR013325">
    <property type="entry name" value="RNA_pol_sigma_r2"/>
</dbReference>
<protein>
    <recommendedName>
        <fullName evidence="7">RNA polymerase sigma-70 domain-containing protein</fullName>
    </recommendedName>
</protein>
<evidence type="ECO:0000256" key="2">
    <source>
        <dbReference type="ARBA" id="ARBA00023015"/>
    </source>
</evidence>
<comment type="similarity">
    <text evidence="1">Belongs to the sigma-70 factor family.</text>
</comment>
<proteinExistence type="inferred from homology"/>
<dbReference type="InterPro" id="IPR036388">
    <property type="entry name" value="WH-like_DNA-bd_sf"/>
</dbReference>
<evidence type="ECO:0000313" key="8">
    <source>
        <dbReference type="EMBL" id="CAE0064272.1"/>
    </source>
</evidence>
<dbReference type="InterPro" id="IPR007630">
    <property type="entry name" value="RNA_pol_sigma70_r4"/>
</dbReference>
<gene>
    <name evidence="8" type="ORF">RMAR00112_LOCUS32344</name>
    <name evidence="9" type="ORF">RMAR00112_LOCUS32355</name>
</gene>
<reference evidence="8" key="1">
    <citation type="submission" date="2021-01" db="EMBL/GenBank/DDBJ databases">
        <authorList>
            <person name="Corre E."/>
            <person name="Pelletier E."/>
            <person name="Niang G."/>
            <person name="Scheremetjew M."/>
            <person name="Finn R."/>
            <person name="Kale V."/>
            <person name="Holt S."/>
            <person name="Cochrane G."/>
            <person name="Meng A."/>
            <person name="Brown T."/>
            <person name="Cohen L."/>
        </authorList>
    </citation>
    <scope>NUCLEOTIDE SEQUENCE</scope>
    <source>
        <strain evidence="8">CCMP 769</strain>
    </source>
</reference>
<dbReference type="GO" id="GO:0016987">
    <property type="term" value="F:sigma factor activity"/>
    <property type="evidence" value="ECO:0007669"/>
    <property type="project" value="UniProtKB-KW"/>
</dbReference>
<dbReference type="PANTHER" id="PTHR30603:SF47">
    <property type="entry name" value="RNA POLYMERASE SIGMA FACTOR SIGD, CHLOROPLASTIC"/>
    <property type="match status" value="1"/>
</dbReference>
<dbReference type="EMBL" id="HBHW01041966">
    <property type="protein sequence ID" value="CAE0064283.1"/>
    <property type="molecule type" value="Transcribed_RNA"/>
</dbReference>
<evidence type="ECO:0000313" key="9">
    <source>
        <dbReference type="EMBL" id="CAE0064283.1"/>
    </source>
</evidence>
<evidence type="ECO:0000256" key="3">
    <source>
        <dbReference type="ARBA" id="ARBA00023082"/>
    </source>
</evidence>
<evidence type="ECO:0000256" key="1">
    <source>
        <dbReference type="ARBA" id="ARBA00007788"/>
    </source>
</evidence>
<dbReference type="InterPro" id="IPR007627">
    <property type="entry name" value="RNA_pol_sigma70_r2"/>
</dbReference>
<feature type="region of interest" description="Disordered" evidence="6">
    <location>
        <begin position="92"/>
        <end position="120"/>
    </location>
</feature>
<dbReference type="InterPro" id="IPR009042">
    <property type="entry name" value="RNA_pol_sigma70_r1_2"/>
</dbReference>
<dbReference type="SUPFAM" id="SSF88946">
    <property type="entry name" value="Sigma2 domain of RNA polymerase sigma factors"/>
    <property type="match status" value="1"/>
</dbReference>
<dbReference type="PANTHER" id="PTHR30603">
    <property type="entry name" value="RNA POLYMERASE SIGMA FACTOR RPO"/>
    <property type="match status" value="1"/>
</dbReference>
<dbReference type="NCBIfam" id="TIGR02937">
    <property type="entry name" value="sigma70-ECF"/>
    <property type="match status" value="1"/>
</dbReference>
<dbReference type="InterPro" id="IPR007624">
    <property type="entry name" value="RNA_pol_sigma70_r3"/>
</dbReference>
<dbReference type="Gene3D" id="1.20.120.1810">
    <property type="match status" value="1"/>
</dbReference>
<dbReference type="PROSITE" id="PS00715">
    <property type="entry name" value="SIGMA70_1"/>
    <property type="match status" value="1"/>
</dbReference>
<dbReference type="GO" id="GO:0003677">
    <property type="term" value="F:DNA binding"/>
    <property type="evidence" value="ECO:0007669"/>
    <property type="project" value="UniProtKB-KW"/>
</dbReference>
<dbReference type="Pfam" id="PF04545">
    <property type="entry name" value="Sigma70_r4"/>
    <property type="match status" value="1"/>
</dbReference>
<dbReference type="Gene3D" id="1.10.10.10">
    <property type="entry name" value="Winged helix-like DNA-binding domain superfamily/Winged helix DNA-binding domain"/>
    <property type="match status" value="2"/>
</dbReference>
<dbReference type="EMBL" id="HBHW01041955">
    <property type="protein sequence ID" value="CAE0064272.1"/>
    <property type="molecule type" value="Transcribed_RNA"/>
</dbReference>
<feature type="domain" description="RNA polymerase sigma-70" evidence="7">
    <location>
        <begin position="234"/>
        <end position="247"/>
    </location>
</feature>
<dbReference type="Pfam" id="PF04542">
    <property type="entry name" value="Sigma70_r2"/>
    <property type="match status" value="1"/>
</dbReference>
<accession>A0A7S3EMK4</accession>
<keyword evidence="3" id="KW-0731">Sigma factor</keyword>
<name>A0A7S3EMK4_9RHOD</name>
<evidence type="ECO:0000256" key="5">
    <source>
        <dbReference type="ARBA" id="ARBA00023163"/>
    </source>
</evidence>
<evidence type="ECO:0000259" key="7">
    <source>
        <dbReference type="PROSITE" id="PS00715"/>
    </source>
</evidence>
<evidence type="ECO:0000256" key="4">
    <source>
        <dbReference type="ARBA" id="ARBA00023125"/>
    </source>
</evidence>
<dbReference type="InterPro" id="IPR014284">
    <property type="entry name" value="RNA_pol_sigma-70_dom"/>
</dbReference>
<dbReference type="AlphaFoldDB" id="A0A7S3EMK4"/>
<dbReference type="InterPro" id="IPR000943">
    <property type="entry name" value="RNA_pol_sigma70"/>
</dbReference>
<dbReference type="GO" id="GO:0006352">
    <property type="term" value="P:DNA-templated transcription initiation"/>
    <property type="evidence" value="ECO:0007669"/>
    <property type="project" value="InterPro"/>
</dbReference>
<dbReference type="Pfam" id="PF04539">
    <property type="entry name" value="Sigma70_r3"/>
    <property type="match status" value="1"/>
</dbReference>
<dbReference type="Pfam" id="PF00140">
    <property type="entry name" value="Sigma70_r1_2"/>
    <property type="match status" value="1"/>
</dbReference>
<dbReference type="PRINTS" id="PR00046">
    <property type="entry name" value="SIGMA70FCT"/>
</dbReference>
<keyword evidence="2" id="KW-0805">Transcription regulation</keyword>
<dbReference type="InterPro" id="IPR013324">
    <property type="entry name" value="RNA_pol_sigma_r3/r4-like"/>
</dbReference>
<evidence type="ECO:0000256" key="6">
    <source>
        <dbReference type="SAM" id="MobiDB-lite"/>
    </source>
</evidence>
<dbReference type="InterPro" id="IPR050239">
    <property type="entry name" value="Sigma-70_RNA_pol_init_factors"/>
</dbReference>